<name>A0A8K0DXU3_9ROSA</name>
<dbReference type="PANTHER" id="PTHR11206">
    <property type="entry name" value="MULTIDRUG RESISTANCE PROTEIN"/>
    <property type="match status" value="1"/>
</dbReference>
<proteinExistence type="inferred from homology"/>
<reference evidence="3" key="1">
    <citation type="submission" date="2020-03" db="EMBL/GenBank/DDBJ databases">
        <title>A high-quality chromosome-level genome assembly of a woody plant with both climbing and erect habits, Rhamnella rubrinervis.</title>
        <authorList>
            <person name="Lu Z."/>
            <person name="Yang Y."/>
            <person name="Zhu X."/>
            <person name="Sun Y."/>
        </authorList>
    </citation>
    <scope>NUCLEOTIDE SEQUENCE</scope>
    <source>
        <strain evidence="3">BYM</strain>
        <tissue evidence="3">Leaf</tissue>
    </source>
</reference>
<feature type="transmembrane region" description="Helical" evidence="2">
    <location>
        <begin position="6"/>
        <end position="26"/>
    </location>
</feature>
<evidence type="ECO:0000256" key="1">
    <source>
        <dbReference type="ARBA" id="ARBA00010199"/>
    </source>
</evidence>
<dbReference type="Pfam" id="PF01554">
    <property type="entry name" value="MatE"/>
    <property type="match status" value="2"/>
</dbReference>
<evidence type="ECO:0000313" key="4">
    <source>
        <dbReference type="Proteomes" id="UP000796880"/>
    </source>
</evidence>
<feature type="transmembrane region" description="Helical" evidence="2">
    <location>
        <begin position="174"/>
        <end position="195"/>
    </location>
</feature>
<evidence type="ECO:0000313" key="3">
    <source>
        <dbReference type="EMBL" id="KAF3436711.1"/>
    </source>
</evidence>
<organism evidence="3 4">
    <name type="scientific">Rhamnella rubrinervis</name>
    <dbReference type="NCBI Taxonomy" id="2594499"/>
    <lineage>
        <taxon>Eukaryota</taxon>
        <taxon>Viridiplantae</taxon>
        <taxon>Streptophyta</taxon>
        <taxon>Embryophyta</taxon>
        <taxon>Tracheophyta</taxon>
        <taxon>Spermatophyta</taxon>
        <taxon>Magnoliopsida</taxon>
        <taxon>eudicotyledons</taxon>
        <taxon>Gunneridae</taxon>
        <taxon>Pentapetalae</taxon>
        <taxon>rosids</taxon>
        <taxon>fabids</taxon>
        <taxon>Rosales</taxon>
        <taxon>Rhamnaceae</taxon>
        <taxon>rhamnoid group</taxon>
        <taxon>Rhamneae</taxon>
        <taxon>Rhamnella</taxon>
    </lineage>
</organism>
<feature type="transmembrane region" description="Helical" evidence="2">
    <location>
        <begin position="131"/>
        <end position="154"/>
    </location>
</feature>
<sequence>MLGIHMQRDMIVLSLVSVFLSIICFNTKHLLRVMHQDHQIAEEARKYAVFLIPSIFAYRLLQCLVSFKAWSFELVVLLAGLLPNPKLETSVLSICLNTYAMLWMVPFGLSAAVSTRVSNELGGGQPKAASLAVRVGLVMVTIEGGFVALVMILLRNIWGNIYSNGKEVVRNVASIMPILVIACFLDGIQSVLSGIARGCGWQKIGAYVNFAAFYLIGVPCGCILDFVFHMRAKGFWLGIIAAFVVQVLFFLFITVRSDWEKEAIKAASRVQESTTAEDLTEID</sequence>
<accession>A0A8K0DXU3</accession>
<feature type="transmembrane region" description="Helical" evidence="2">
    <location>
        <begin position="47"/>
        <end position="70"/>
    </location>
</feature>
<feature type="transmembrane region" description="Helical" evidence="2">
    <location>
        <begin position="90"/>
        <end position="110"/>
    </location>
</feature>
<comment type="caution">
    <text evidence="3">The sequence shown here is derived from an EMBL/GenBank/DDBJ whole genome shotgun (WGS) entry which is preliminary data.</text>
</comment>
<dbReference type="Proteomes" id="UP000796880">
    <property type="component" value="Unassembled WGS sequence"/>
</dbReference>
<dbReference type="EMBL" id="VOIH02000009">
    <property type="protein sequence ID" value="KAF3436711.1"/>
    <property type="molecule type" value="Genomic_DNA"/>
</dbReference>
<protein>
    <submittedName>
        <fullName evidence="3">Uncharacterized protein</fullName>
    </submittedName>
</protein>
<keyword evidence="2" id="KW-1133">Transmembrane helix</keyword>
<dbReference type="GO" id="GO:0042910">
    <property type="term" value="F:xenobiotic transmembrane transporter activity"/>
    <property type="evidence" value="ECO:0007669"/>
    <property type="project" value="InterPro"/>
</dbReference>
<keyword evidence="2" id="KW-0812">Transmembrane</keyword>
<dbReference type="InterPro" id="IPR002528">
    <property type="entry name" value="MATE_fam"/>
</dbReference>
<feature type="transmembrane region" description="Helical" evidence="2">
    <location>
        <begin position="234"/>
        <end position="255"/>
    </location>
</feature>
<dbReference type="AlphaFoldDB" id="A0A8K0DXU3"/>
<dbReference type="OrthoDB" id="2126698at2759"/>
<keyword evidence="4" id="KW-1185">Reference proteome</keyword>
<keyword evidence="2" id="KW-0472">Membrane</keyword>
<evidence type="ECO:0000256" key="2">
    <source>
        <dbReference type="SAM" id="Phobius"/>
    </source>
</evidence>
<feature type="transmembrane region" description="Helical" evidence="2">
    <location>
        <begin position="207"/>
        <end position="228"/>
    </location>
</feature>
<dbReference type="GO" id="GO:0016020">
    <property type="term" value="C:membrane"/>
    <property type="evidence" value="ECO:0007669"/>
    <property type="project" value="InterPro"/>
</dbReference>
<gene>
    <name evidence="3" type="ORF">FNV43_RR19458</name>
</gene>
<dbReference type="GO" id="GO:0015297">
    <property type="term" value="F:antiporter activity"/>
    <property type="evidence" value="ECO:0007669"/>
    <property type="project" value="InterPro"/>
</dbReference>
<comment type="similarity">
    <text evidence="1">Belongs to the multi antimicrobial extrusion (MATE) (TC 2.A.66.1) family.</text>
</comment>